<reference evidence="1" key="1">
    <citation type="journal article" date="2022" name="bioRxiv">
        <title>Sequencing and chromosome-scale assembly of the giantPleurodeles waltlgenome.</title>
        <authorList>
            <person name="Brown T."/>
            <person name="Elewa A."/>
            <person name="Iarovenko S."/>
            <person name="Subramanian E."/>
            <person name="Araus A.J."/>
            <person name="Petzold A."/>
            <person name="Susuki M."/>
            <person name="Suzuki K.-i.T."/>
            <person name="Hayashi T."/>
            <person name="Toyoda A."/>
            <person name="Oliveira C."/>
            <person name="Osipova E."/>
            <person name="Leigh N.D."/>
            <person name="Simon A."/>
            <person name="Yun M.H."/>
        </authorList>
    </citation>
    <scope>NUCLEOTIDE SEQUENCE</scope>
    <source>
        <strain evidence="1">20211129_DDA</strain>
        <tissue evidence="1">Liver</tissue>
    </source>
</reference>
<comment type="caution">
    <text evidence="1">The sequence shown here is derived from an EMBL/GenBank/DDBJ whole genome shotgun (WGS) entry which is preliminary data.</text>
</comment>
<proteinExistence type="predicted"/>
<dbReference type="EMBL" id="JANPWB010000010">
    <property type="protein sequence ID" value="KAJ1135159.1"/>
    <property type="molecule type" value="Genomic_DNA"/>
</dbReference>
<dbReference type="Proteomes" id="UP001066276">
    <property type="component" value="Chromosome 6"/>
</dbReference>
<name>A0AAV7Q6H0_PLEWA</name>
<protein>
    <submittedName>
        <fullName evidence="1">Uncharacterized protein</fullName>
    </submittedName>
</protein>
<gene>
    <name evidence="1" type="ORF">NDU88_001604</name>
</gene>
<keyword evidence="2" id="KW-1185">Reference proteome</keyword>
<evidence type="ECO:0000313" key="1">
    <source>
        <dbReference type="EMBL" id="KAJ1135159.1"/>
    </source>
</evidence>
<organism evidence="1 2">
    <name type="scientific">Pleurodeles waltl</name>
    <name type="common">Iberian ribbed newt</name>
    <dbReference type="NCBI Taxonomy" id="8319"/>
    <lineage>
        <taxon>Eukaryota</taxon>
        <taxon>Metazoa</taxon>
        <taxon>Chordata</taxon>
        <taxon>Craniata</taxon>
        <taxon>Vertebrata</taxon>
        <taxon>Euteleostomi</taxon>
        <taxon>Amphibia</taxon>
        <taxon>Batrachia</taxon>
        <taxon>Caudata</taxon>
        <taxon>Salamandroidea</taxon>
        <taxon>Salamandridae</taxon>
        <taxon>Pleurodelinae</taxon>
        <taxon>Pleurodeles</taxon>
    </lineage>
</organism>
<dbReference type="AlphaFoldDB" id="A0AAV7Q6H0"/>
<sequence>MVIRCSTQGAWPGRGARCPTPSEAPPDLGPFLRFLIILWVAAARAGRAVPPRGPRRRSECREGGRVRRCDLVARKEASVQSRERACARGPDRRLGRAAALAAPVAPAAECPPELPAVVEAFLGPAALWIFQPPFMVGGA</sequence>
<evidence type="ECO:0000313" key="2">
    <source>
        <dbReference type="Proteomes" id="UP001066276"/>
    </source>
</evidence>
<accession>A0AAV7Q6H0</accession>